<protein>
    <submittedName>
        <fullName evidence="4">Dioxygenase</fullName>
    </submittedName>
</protein>
<gene>
    <name evidence="4" type="ORF">Pla133_31780</name>
</gene>
<dbReference type="InterPro" id="IPR008969">
    <property type="entry name" value="CarboxyPept-like_regulatory"/>
</dbReference>
<dbReference type="GO" id="GO:0030246">
    <property type="term" value="F:carbohydrate binding"/>
    <property type="evidence" value="ECO:0007669"/>
    <property type="project" value="InterPro"/>
</dbReference>
<feature type="region of interest" description="Disordered" evidence="2">
    <location>
        <begin position="510"/>
        <end position="530"/>
    </location>
</feature>
<organism evidence="4 5">
    <name type="scientific">Engelhardtia mirabilis</name>
    <dbReference type="NCBI Taxonomy" id="2528011"/>
    <lineage>
        <taxon>Bacteria</taxon>
        <taxon>Pseudomonadati</taxon>
        <taxon>Planctomycetota</taxon>
        <taxon>Planctomycetia</taxon>
        <taxon>Planctomycetia incertae sedis</taxon>
        <taxon>Engelhardtia</taxon>
    </lineage>
</organism>
<dbReference type="PANTHER" id="PTHR23303">
    <property type="entry name" value="CARBOXYPEPTIDASE REGULATORY REGION-CONTAINING"/>
    <property type="match status" value="1"/>
</dbReference>
<evidence type="ECO:0000256" key="2">
    <source>
        <dbReference type="SAM" id="MobiDB-lite"/>
    </source>
</evidence>
<proteinExistence type="predicted"/>
<keyword evidence="5" id="KW-1185">Reference proteome</keyword>
<keyword evidence="3" id="KW-0472">Membrane</keyword>
<dbReference type="KEGG" id="pbap:Pla133_31780"/>
<evidence type="ECO:0000313" key="4">
    <source>
        <dbReference type="EMBL" id="QDU68084.1"/>
    </source>
</evidence>
<reference evidence="4 5" key="1">
    <citation type="submission" date="2019-02" db="EMBL/GenBank/DDBJ databases">
        <title>Deep-cultivation of Planctomycetes and their phenomic and genomic characterization uncovers novel biology.</title>
        <authorList>
            <person name="Wiegand S."/>
            <person name="Jogler M."/>
            <person name="Boedeker C."/>
            <person name="Pinto D."/>
            <person name="Vollmers J."/>
            <person name="Rivas-Marin E."/>
            <person name="Kohn T."/>
            <person name="Peeters S.H."/>
            <person name="Heuer A."/>
            <person name="Rast P."/>
            <person name="Oberbeckmann S."/>
            <person name="Bunk B."/>
            <person name="Jeske O."/>
            <person name="Meyerdierks A."/>
            <person name="Storesund J.E."/>
            <person name="Kallscheuer N."/>
            <person name="Luecker S."/>
            <person name="Lage O.M."/>
            <person name="Pohl T."/>
            <person name="Merkel B.J."/>
            <person name="Hornburger P."/>
            <person name="Mueller R.-W."/>
            <person name="Bruemmer F."/>
            <person name="Labrenz M."/>
            <person name="Spormann A.M."/>
            <person name="Op den Camp H."/>
            <person name="Overmann J."/>
            <person name="Amann R."/>
            <person name="Jetten M.S.M."/>
            <person name="Mascher T."/>
            <person name="Medema M.H."/>
            <person name="Devos D.P."/>
            <person name="Kaster A.-K."/>
            <person name="Ovreas L."/>
            <person name="Rohde M."/>
            <person name="Galperin M.Y."/>
            <person name="Jogler C."/>
        </authorList>
    </citation>
    <scope>NUCLEOTIDE SEQUENCE [LARGE SCALE GENOMIC DNA]</scope>
    <source>
        <strain evidence="4 5">Pla133</strain>
    </source>
</reference>
<keyword evidence="3" id="KW-0812">Transmembrane</keyword>
<keyword evidence="4" id="KW-0223">Dioxygenase</keyword>
<name>A0A518BM81_9BACT</name>
<evidence type="ECO:0000256" key="3">
    <source>
        <dbReference type="SAM" id="Phobius"/>
    </source>
</evidence>
<dbReference type="GO" id="GO:0051213">
    <property type="term" value="F:dioxygenase activity"/>
    <property type="evidence" value="ECO:0007669"/>
    <property type="project" value="UniProtKB-KW"/>
</dbReference>
<dbReference type="SUPFAM" id="SSF49452">
    <property type="entry name" value="Starch-binding domain-like"/>
    <property type="match status" value="2"/>
</dbReference>
<dbReference type="AlphaFoldDB" id="A0A518BM81"/>
<dbReference type="InterPro" id="IPR051417">
    <property type="entry name" value="SDr/BOS_complex"/>
</dbReference>
<dbReference type="Proteomes" id="UP000316921">
    <property type="component" value="Chromosome"/>
</dbReference>
<evidence type="ECO:0000313" key="5">
    <source>
        <dbReference type="Proteomes" id="UP000316921"/>
    </source>
</evidence>
<dbReference type="RefSeq" id="WP_145066798.1">
    <property type="nucleotide sequence ID" value="NZ_CP036287.1"/>
</dbReference>
<keyword evidence="4" id="KW-0560">Oxidoreductase</keyword>
<sequence>MFTTRNPWALRPPVRRRGNALTVLVLVFGALALLAAVGWFLLGARSSTAVSPAGGGAAPSAPVSAAGPRADTTLRAVGEESAEGRSVDNRAVVSTELAPTVSPTEPEAQASSGRLVGRIVDDLGSPVADAELVIRGNAFAMGQEPREASSGADGRFEIDGLGGRVWTLEVGAQGHAPVRRTDLAVPAGGRLDLGDVTSARGAILSGRVIDAGGAGVAGARIFPLSKDWFTIGALLDREPLAITDGGGAFVVDRIEGGAWALVVNSELHPPAMFEGDSAGPGSTTSGLEFQLSSGATISGQIVGLPAGLAGDLVVQARSVDQEQLGHSRELAPAADGSFALPGLVPDAVYRVQVRESAKVRSDRSRDFRFGYAEPRSQAVIARGGDGGLILEYSVGSSVSFRVVDDNTGQPIEDFEAKASGQFIYETAQGPDSERPNHHPGGLARIENMSANAGAAGVQPTLSIEAVGYEILKLELGVLQPGQGRDLGDLRLESAEVMLVRVVDGRDGQPIEGARVNVSPWSPPQPEGATRSMSLSISVDDSGATQSIDWGGERRSAVTDADGIARLTALEGQVELTVTADGFARLNQKPVELESGGEAYEVALDEGGAVRVLVVDEAGTPLPGARVEHRSPSDGGFEGMRIIGGSFGGGGEVSDAEGQIAFQNLEPGEHRFRINTSRSTGGGLGNFVFASVDESAPDESWIVVSVVAGEVADLTLVSPTLTVLRGRISESGSPLIGATVSLSKAGDASSPMLRLPGMGGPSARTDADGRYEIEGIQPGEYEIEVTHATRAMPYTLETELSDPQERLDLDLPLTVVAGRIVDKHGEPMAGVVVEAKEVQQATGGPQVVGSMRAVSLVTFDSGGGSGGMVTFGGPDQAVSVRTDADGKYELRGVAADRPIRVEAKPELGEEGESDVFEVPAGERRDGVDIEIAPAGAIALDLVDSDGRPFGVCMVAARWQGNEDDAPEPRREFVSESGELLLVGLRPGTWELSVSSFGPDGASNTVASQSVEVEAEVRQPVTLTIP</sequence>
<dbReference type="Gene3D" id="2.60.40.1120">
    <property type="entry name" value="Carboxypeptidase-like, regulatory domain"/>
    <property type="match status" value="2"/>
</dbReference>
<dbReference type="EMBL" id="CP036287">
    <property type="protein sequence ID" value="QDU68084.1"/>
    <property type="molecule type" value="Genomic_DNA"/>
</dbReference>
<accession>A0A518BM81</accession>
<dbReference type="SUPFAM" id="SSF49464">
    <property type="entry name" value="Carboxypeptidase regulatory domain-like"/>
    <property type="match status" value="2"/>
</dbReference>
<dbReference type="InterPro" id="IPR013784">
    <property type="entry name" value="Carb-bd-like_fold"/>
</dbReference>
<keyword evidence="3" id="KW-1133">Transmembrane helix</keyword>
<dbReference type="PANTHER" id="PTHR23303:SF14">
    <property type="entry name" value="BOS COMPLEX SUBUNIT NOMO1-RELATED"/>
    <property type="match status" value="1"/>
</dbReference>
<feature type="transmembrane region" description="Helical" evidence="3">
    <location>
        <begin position="21"/>
        <end position="42"/>
    </location>
</feature>
<keyword evidence="1" id="KW-0732">Signal</keyword>
<evidence type="ECO:0000256" key="1">
    <source>
        <dbReference type="ARBA" id="ARBA00022729"/>
    </source>
</evidence>
<dbReference type="Pfam" id="PF13620">
    <property type="entry name" value="CarboxypepD_reg"/>
    <property type="match status" value="2"/>
</dbReference>